<evidence type="ECO:0000313" key="2">
    <source>
        <dbReference type="EMBL" id="MFC5270282.1"/>
    </source>
</evidence>
<evidence type="ECO:0000313" key="3">
    <source>
        <dbReference type="Proteomes" id="UP001596161"/>
    </source>
</evidence>
<sequence length="181" mass="20689">MEIGALLYTTWTEFERNKLNEAIELVNNPKAHPCFFEAVALYLSNALDVDYVLIGRLNKNKEQTIRTLTMVIEKLVVPNVEYALENTPCEQVFGNEICCFPFQLQNRFPEDRMLVDLGIESYIGAPLNNLNEEPVGLLALMHRKSIVKTPFLDALITIMTLPIEQELHRLSANSQEFTNCQ</sequence>
<dbReference type="InterPro" id="IPR029016">
    <property type="entry name" value="GAF-like_dom_sf"/>
</dbReference>
<evidence type="ECO:0000259" key="1">
    <source>
        <dbReference type="Pfam" id="PF01590"/>
    </source>
</evidence>
<dbReference type="InterPro" id="IPR003018">
    <property type="entry name" value="GAF"/>
</dbReference>
<dbReference type="RefSeq" id="WP_378016653.1">
    <property type="nucleotide sequence ID" value="NZ_JBHSKT010000003.1"/>
</dbReference>
<gene>
    <name evidence="2" type="ORF">ACFPIB_06670</name>
</gene>
<dbReference type="EMBL" id="JBHSKT010000003">
    <property type="protein sequence ID" value="MFC5270282.1"/>
    <property type="molecule type" value="Genomic_DNA"/>
</dbReference>
<protein>
    <submittedName>
        <fullName evidence="2">GAF domain-containing protein</fullName>
    </submittedName>
</protein>
<dbReference type="SUPFAM" id="SSF55781">
    <property type="entry name" value="GAF domain-like"/>
    <property type="match status" value="1"/>
</dbReference>
<dbReference type="Proteomes" id="UP001596161">
    <property type="component" value="Unassembled WGS sequence"/>
</dbReference>
<name>A0ABW0E7C3_9BACT</name>
<comment type="caution">
    <text evidence="2">The sequence shown here is derived from an EMBL/GenBank/DDBJ whole genome shotgun (WGS) entry which is preliminary data.</text>
</comment>
<reference evidence="3" key="1">
    <citation type="journal article" date="2019" name="Int. J. Syst. Evol. Microbiol.">
        <title>The Global Catalogue of Microorganisms (GCM) 10K type strain sequencing project: providing services to taxonomists for standard genome sequencing and annotation.</title>
        <authorList>
            <consortium name="The Broad Institute Genomics Platform"/>
            <consortium name="The Broad Institute Genome Sequencing Center for Infectious Disease"/>
            <person name="Wu L."/>
            <person name="Ma J."/>
        </authorList>
    </citation>
    <scope>NUCLEOTIDE SEQUENCE [LARGE SCALE GENOMIC DNA]</scope>
    <source>
        <strain evidence="3">KACC 12602</strain>
    </source>
</reference>
<organism evidence="2 3">
    <name type="scientific">Adhaeribacter terreus</name>
    <dbReference type="NCBI Taxonomy" id="529703"/>
    <lineage>
        <taxon>Bacteria</taxon>
        <taxon>Pseudomonadati</taxon>
        <taxon>Bacteroidota</taxon>
        <taxon>Cytophagia</taxon>
        <taxon>Cytophagales</taxon>
        <taxon>Hymenobacteraceae</taxon>
        <taxon>Adhaeribacter</taxon>
    </lineage>
</organism>
<dbReference type="Gene3D" id="3.30.450.40">
    <property type="match status" value="1"/>
</dbReference>
<accession>A0ABW0E7C3</accession>
<dbReference type="Pfam" id="PF01590">
    <property type="entry name" value="GAF"/>
    <property type="match status" value="1"/>
</dbReference>
<proteinExistence type="predicted"/>
<keyword evidence="3" id="KW-1185">Reference proteome</keyword>
<feature type="domain" description="GAF" evidence="1">
    <location>
        <begin position="36"/>
        <end position="159"/>
    </location>
</feature>